<name>A0A848DDH7_9PSEU</name>
<feature type="transmembrane region" description="Helical" evidence="1">
    <location>
        <begin position="245"/>
        <end position="264"/>
    </location>
</feature>
<protein>
    <submittedName>
        <fullName evidence="2">Uncharacterized protein</fullName>
    </submittedName>
</protein>
<evidence type="ECO:0000256" key="1">
    <source>
        <dbReference type="SAM" id="Phobius"/>
    </source>
</evidence>
<feature type="transmembrane region" description="Helical" evidence="1">
    <location>
        <begin position="405"/>
        <end position="422"/>
    </location>
</feature>
<proteinExistence type="predicted"/>
<organism evidence="2 3">
    <name type="scientific">Pseudonocardia bannensis</name>
    <dbReference type="NCBI Taxonomy" id="630973"/>
    <lineage>
        <taxon>Bacteria</taxon>
        <taxon>Bacillati</taxon>
        <taxon>Actinomycetota</taxon>
        <taxon>Actinomycetes</taxon>
        <taxon>Pseudonocardiales</taxon>
        <taxon>Pseudonocardiaceae</taxon>
        <taxon>Pseudonocardia</taxon>
    </lineage>
</organism>
<dbReference type="Proteomes" id="UP000586918">
    <property type="component" value="Unassembled WGS sequence"/>
</dbReference>
<feature type="transmembrane region" description="Helical" evidence="1">
    <location>
        <begin position="27"/>
        <end position="47"/>
    </location>
</feature>
<comment type="caution">
    <text evidence="2">The sequence shown here is derived from an EMBL/GenBank/DDBJ whole genome shotgun (WGS) entry which is preliminary data.</text>
</comment>
<feature type="transmembrane region" description="Helical" evidence="1">
    <location>
        <begin position="159"/>
        <end position="178"/>
    </location>
</feature>
<dbReference type="AlphaFoldDB" id="A0A848DDH7"/>
<keyword evidence="1" id="KW-1133">Transmembrane helix</keyword>
<reference evidence="2 3" key="1">
    <citation type="submission" date="2020-04" db="EMBL/GenBank/DDBJ databases">
        <authorList>
            <person name="Klaysubun C."/>
            <person name="Duangmal K."/>
            <person name="Lipun K."/>
        </authorList>
    </citation>
    <scope>NUCLEOTIDE SEQUENCE [LARGE SCALE GENOMIC DNA]</scope>
    <source>
        <strain evidence="2 3">DSM 45300</strain>
    </source>
</reference>
<keyword evidence="1" id="KW-0472">Membrane</keyword>
<feature type="transmembrane region" description="Helical" evidence="1">
    <location>
        <begin position="360"/>
        <end position="384"/>
    </location>
</feature>
<feature type="transmembrane region" description="Helical" evidence="1">
    <location>
        <begin position="108"/>
        <end position="131"/>
    </location>
</feature>
<gene>
    <name evidence="2" type="ORF">HF519_03415</name>
</gene>
<keyword evidence="1" id="KW-0812">Transmembrane</keyword>
<feature type="transmembrane region" description="Helical" evidence="1">
    <location>
        <begin position="184"/>
        <end position="203"/>
    </location>
</feature>
<dbReference type="EMBL" id="JAAXKZ010000007">
    <property type="protein sequence ID" value="NMH90646.1"/>
    <property type="molecule type" value="Genomic_DNA"/>
</dbReference>
<feature type="transmembrane region" description="Helical" evidence="1">
    <location>
        <begin position="76"/>
        <end position="96"/>
    </location>
</feature>
<evidence type="ECO:0000313" key="2">
    <source>
        <dbReference type="EMBL" id="NMH90646.1"/>
    </source>
</evidence>
<accession>A0A848DDH7</accession>
<evidence type="ECO:0000313" key="3">
    <source>
        <dbReference type="Proteomes" id="UP000586918"/>
    </source>
</evidence>
<feature type="transmembrane region" description="Helical" evidence="1">
    <location>
        <begin position="284"/>
        <end position="307"/>
    </location>
</feature>
<keyword evidence="3" id="KW-1185">Reference proteome</keyword>
<feature type="transmembrane region" description="Helical" evidence="1">
    <location>
        <begin position="314"/>
        <end position="340"/>
    </location>
</feature>
<sequence>MSVPGGNDLVLAHGIGSVEGLPLDGELVLQTGGVVVLVSFLAVALLWRHPRFGGPVRGRPLPAAVERTLDAPALRWVVRLLVLLVAAGIVVIGFVGPQDPDDNPAPRALYVLLWVGIVPASLLLGPVWRVLNPLRALHRLVAVALRVPPEGTAQLPARLGYRPAAVGLVVFTWLELVVPVRDSPAVVAAFLLLYAVVHTAAAVRFGSGWFDRADAFEAYSTLTGALAPVGRLDDGRLGWRNPLRGLAAVTVAPGLVALLAVWWGSTVFDGVSGWVGWSSVRQSVPVPGVLLDSVVLLGLMVLVGAAYRVATGSLAGALAGTLIPIAAGYTLAHYATLLLVEGPRGLSQFAGAQLGAVTSVPAPGLIAGIQIGAILLGHVVAVVAAHDRSVALLPEHRRLADQIPLVLLMVAYTMVGLFLLVIS</sequence>